<evidence type="ECO:0000313" key="2">
    <source>
        <dbReference type="EMBL" id="TYL58448.1"/>
    </source>
</evidence>
<proteinExistence type="predicted"/>
<keyword evidence="1" id="KW-0472">Membrane</keyword>
<dbReference type="Proteomes" id="UP000324325">
    <property type="component" value="Unassembled WGS sequence"/>
</dbReference>
<dbReference type="AlphaFoldDB" id="A0A5S4VLC1"/>
<feature type="transmembrane region" description="Helical" evidence="1">
    <location>
        <begin position="53"/>
        <end position="73"/>
    </location>
</feature>
<evidence type="ECO:0000313" key="3">
    <source>
        <dbReference type="Proteomes" id="UP000324325"/>
    </source>
</evidence>
<keyword evidence="1" id="KW-0812">Transmembrane</keyword>
<sequence length="82" mass="9687">MRHGWRIKAGFVKHRKHKEHNSYSILVMQRSEHESMCTTETGTYATYNSYKSVLAIVCVSPMLTVEMLLLYVVRGWLHIRIY</sequence>
<evidence type="ECO:0000256" key="1">
    <source>
        <dbReference type="SAM" id="Phobius"/>
    </source>
</evidence>
<dbReference type="EMBL" id="VSTG01000006">
    <property type="protein sequence ID" value="TYL58448.1"/>
    <property type="molecule type" value="Genomic_DNA"/>
</dbReference>
<protein>
    <submittedName>
        <fullName evidence="2">Uncharacterized protein</fullName>
    </submittedName>
</protein>
<gene>
    <name evidence="2" type="ORF">FYL37_06500</name>
</gene>
<reference evidence="2 3" key="2">
    <citation type="submission" date="2019-09" db="EMBL/GenBank/DDBJ databases">
        <title>Strain-level analysis of Eubacterium rectale using genomes from metagenomes.</title>
        <authorList>
            <person name="Karcher N."/>
            <person name="Segata N."/>
        </authorList>
    </citation>
    <scope>NUCLEOTIDE SEQUENCE [LARGE SCALE GENOMIC DNA]</scope>
    <source>
        <strain evidence="2 3">L2-21</strain>
    </source>
</reference>
<name>A0A5S4VLC1_9FIRM</name>
<organism evidence="2 3">
    <name type="scientific">Agathobacter rectalis</name>
    <dbReference type="NCBI Taxonomy" id="39491"/>
    <lineage>
        <taxon>Bacteria</taxon>
        <taxon>Bacillati</taxon>
        <taxon>Bacillota</taxon>
        <taxon>Clostridia</taxon>
        <taxon>Lachnospirales</taxon>
        <taxon>Lachnospiraceae</taxon>
        <taxon>Agathobacter</taxon>
    </lineage>
</organism>
<comment type="caution">
    <text evidence="2">The sequence shown here is derived from an EMBL/GenBank/DDBJ whole genome shotgun (WGS) entry which is preliminary data.</text>
</comment>
<keyword evidence="1" id="KW-1133">Transmembrane helix</keyword>
<accession>A0A5S4VLC1</accession>
<reference evidence="2 3" key="1">
    <citation type="submission" date="2019-08" db="EMBL/GenBank/DDBJ databases">
        <authorList>
            <person name="Duncan S."/>
            <person name="Walker A."/>
        </authorList>
    </citation>
    <scope>NUCLEOTIDE SEQUENCE [LARGE SCALE GENOMIC DNA]</scope>
    <source>
        <strain evidence="2 3">L2-21</strain>
    </source>
</reference>